<gene>
    <name evidence="1" type="ORF">SMN809_LOCUS26133</name>
</gene>
<protein>
    <submittedName>
        <fullName evidence="1">Uncharacterized protein</fullName>
    </submittedName>
</protein>
<dbReference type="Proteomes" id="UP000676336">
    <property type="component" value="Unassembled WGS sequence"/>
</dbReference>
<comment type="caution">
    <text evidence="1">The sequence shown here is derived from an EMBL/GenBank/DDBJ whole genome shotgun (WGS) entry which is preliminary data.</text>
</comment>
<dbReference type="EMBL" id="CAJOBI010036333">
    <property type="protein sequence ID" value="CAF4301667.1"/>
    <property type="molecule type" value="Genomic_DNA"/>
</dbReference>
<evidence type="ECO:0000313" key="1">
    <source>
        <dbReference type="EMBL" id="CAF4301667.1"/>
    </source>
</evidence>
<evidence type="ECO:0000313" key="2">
    <source>
        <dbReference type="Proteomes" id="UP000676336"/>
    </source>
</evidence>
<organism evidence="1 2">
    <name type="scientific">Rotaria magnacalcarata</name>
    <dbReference type="NCBI Taxonomy" id="392030"/>
    <lineage>
        <taxon>Eukaryota</taxon>
        <taxon>Metazoa</taxon>
        <taxon>Spiralia</taxon>
        <taxon>Gnathifera</taxon>
        <taxon>Rotifera</taxon>
        <taxon>Eurotatoria</taxon>
        <taxon>Bdelloidea</taxon>
        <taxon>Philodinida</taxon>
        <taxon>Philodinidae</taxon>
        <taxon>Rotaria</taxon>
    </lineage>
</organism>
<proteinExistence type="predicted"/>
<reference evidence="1" key="1">
    <citation type="submission" date="2021-02" db="EMBL/GenBank/DDBJ databases">
        <authorList>
            <person name="Nowell W R."/>
        </authorList>
    </citation>
    <scope>NUCLEOTIDE SEQUENCE</scope>
</reference>
<feature type="non-terminal residue" evidence="1">
    <location>
        <position position="1"/>
    </location>
</feature>
<name>A0A8S2TVQ6_9BILA</name>
<dbReference type="AlphaFoldDB" id="A0A8S2TVQ6"/>
<accession>A0A8S2TVQ6</accession>
<sequence>MLMNSFGASRKRPLGTDKENVWSSMLGIEVDTGVATKQPRLALGSAILDNNIFNSIPYS</sequence>